<evidence type="ECO:0000259" key="1">
    <source>
        <dbReference type="Pfam" id="PF14278"/>
    </source>
</evidence>
<comment type="caution">
    <text evidence="2">The sequence shown here is derived from an EMBL/GenBank/DDBJ whole genome shotgun (WGS) entry which is preliminary data.</text>
</comment>
<feature type="domain" description="Transcriptional regulator TetR C-terminal Firmicutes type" evidence="1">
    <location>
        <begin position="84"/>
        <end position="169"/>
    </location>
</feature>
<dbReference type="InterPro" id="IPR009057">
    <property type="entry name" value="Homeodomain-like_sf"/>
</dbReference>
<dbReference type="Gene3D" id="1.10.357.10">
    <property type="entry name" value="Tetracycline Repressor, domain 2"/>
    <property type="match status" value="1"/>
</dbReference>
<dbReference type="InterPro" id="IPR039532">
    <property type="entry name" value="TetR_C_Firmicutes"/>
</dbReference>
<protein>
    <submittedName>
        <fullName evidence="2">TetR/AcrR family transcriptional regulator C-terminal domain-containing protein</fullName>
    </submittedName>
</protein>
<gene>
    <name evidence="2" type="ORF">H9875_03905</name>
</gene>
<evidence type="ECO:0000313" key="3">
    <source>
        <dbReference type="Proteomes" id="UP000886822"/>
    </source>
</evidence>
<proteinExistence type="predicted"/>
<dbReference type="Pfam" id="PF14278">
    <property type="entry name" value="TetR_C_8"/>
    <property type="match status" value="1"/>
</dbReference>
<sequence length="186" mass="21852">MALKNRTKLMFAQELQRMLKSQTLDEIRVVTLCQRCDTIPQTFYYHFHDKYALVAWNILYDFSVIYGDQVPEYSVDRLTAGLTRIANHQTFYRKVYTDHSQNAINRCIQQFNVQNASKAVRASLGDQPFTQDMHTAIAYHTYGMTGLLTEWLTSDSPLTQEQLAHFLYTHTPDFLRRAYQQYAFKN</sequence>
<dbReference type="EMBL" id="DXGJ01000029">
    <property type="protein sequence ID" value="HIW71752.1"/>
    <property type="molecule type" value="Genomic_DNA"/>
</dbReference>
<dbReference type="AlphaFoldDB" id="A0A9D1QT38"/>
<organism evidence="2 3">
    <name type="scientific">Candidatus Levilactobacillus faecigallinarum</name>
    <dbReference type="NCBI Taxonomy" id="2838638"/>
    <lineage>
        <taxon>Bacteria</taxon>
        <taxon>Bacillati</taxon>
        <taxon>Bacillota</taxon>
        <taxon>Bacilli</taxon>
        <taxon>Lactobacillales</taxon>
        <taxon>Lactobacillaceae</taxon>
        <taxon>Levilactobacillus</taxon>
    </lineage>
</organism>
<reference evidence="2" key="1">
    <citation type="journal article" date="2021" name="PeerJ">
        <title>Extensive microbial diversity within the chicken gut microbiome revealed by metagenomics and culture.</title>
        <authorList>
            <person name="Gilroy R."/>
            <person name="Ravi A."/>
            <person name="Getino M."/>
            <person name="Pursley I."/>
            <person name="Horton D.L."/>
            <person name="Alikhan N.F."/>
            <person name="Baker D."/>
            <person name="Gharbi K."/>
            <person name="Hall N."/>
            <person name="Watson M."/>
            <person name="Adriaenssens E.M."/>
            <person name="Foster-Nyarko E."/>
            <person name="Jarju S."/>
            <person name="Secka A."/>
            <person name="Antonio M."/>
            <person name="Oren A."/>
            <person name="Chaudhuri R.R."/>
            <person name="La Ragione R."/>
            <person name="Hildebrand F."/>
            <person name="Pallen M.J."/>
        </authorList>
    </citation>
    <scope>NUCLEOTIDE SEQUENCE</scope>
    <source>
        <strain evidence="2">CHK173-259</strain>
    </source>
</reference>
<accession>A0A9D1QT38</accession>
<dbReference type="Proteomes" id="UP000886822">
    <property type="component" value="Unassembled WGS sequence"/>
</dbReference>
<name>A0A9D1QT38_9LACO</name>
<evidence type="ECO:0000313" key="2">
    <source>
        <dbReference type="EMBL" id="HIW71752.1"/>
    </source>
</evidence>
<dbReference type="SUPFAM" id="SSF46689">
    <property type="entry name" value="Homeodomain-like"/>
    <property type="match status" value="1"/>
</dbReference>
<reference evidence="2" key="2">
    <citation type="submission" date="2021-04" db="EMBL/GenBank/DDBJ databases">
        <authorList>
            <person name="Gilroy R."/>
        </authorList>
    </citation>
    <scope>NUCLEOTIDE SEQUENCE</scope>
    <source>
        <strain evidence="2">CHK173-259</strain>
    </source>
</reference>